<keyword evidence="3" id="KW-0408">Iron</keyword>
<evidence type="ECO:0000256" key="2">
    <source>
        <dbReference type="ARBA" id="ARBA00022801"/>
    </source>
</evidence>
<accession>A0A7S9H2K7</accession>
<dbReference type="InterPro" id="IPR004843">
    <property type="entry name" value="Calcineurin-like_PHP"/>
</dbReference>
<dbReference type="PANTHER" id="PTHR42988">
    <property type="entry name" value="PHOSPHOHYDROLASE"/>
    <property type="match status" value="1"/>
</dbReference>
<evidence type="ECO:0000259" key="5">
    <source>
        <dbReference type="Pfam" id="PF00149"/>
    </source>
</evidence>
<organism evidence="7 8">
    <name type="scientific">Bradyrhizobium commune</name>
    <dbReference type="NCBI Taxonomy" id="83627"/>
    <lineage>
        <taxon>Bacteria</taxon>
        <taxon>Pseudomonadati</taxon>
        <taxon>Pseudomonadota</taxon>
        <taxon>Alphaproteobacteria</taxon>
        <taxon>Hyphomicrobiales</taxon>
        <taxon>Nitrobacteraceae</taxon>
        <taxon>Bradyrhizobium</taxon>
    </lineage>
</organism>
<dbReference type="RefSeq" id="WP_195803432.1">
    <property type="nucleotide sequence ID" value="NZ_CP061379.1"/>
</dbReference>
<comment type="similarity">
    <text evidence="4">Belongs to the cyclic nucleotide phosphodiesterase class-III family.</text>
</comment>
<evidence type="ECO:0000256" key="3">
    <source>
        <dbReference type="ARBA" id="ARBA00023004"/>
    </source>
</evidence>
<dbReference type="Pfam" id="PF00149">
    <property type="entry name" value="Metallophos"/>
    <property type="match status" value="1"/>
</dbReference>
<dbReference type="PANTHER" id="PTHR42988:SF2">
    <property type="entry name" value="CYCLIC NUCLEOTIDE PHOSPHODIESTERASE CBUA0032-RELATED"/>
    <property type="match status" value="1"/>
</dbReference>
<proteinExistence type="inferred from homology"/>
<keyword evidence="8" id="KW-1185">Reference proteome</keyword>
<dbReference type="InterPro" id="IPR029052">
    <property type="entry name" value="Metallo-depent_PP-like"/>
</dbReference>
<dbReference type="SUPFAM" id="SSF52540">
    <property type="entry name" value="P-loop containing nucleoside triphosphate hydrolases"/>
    <property type="match status" value="1"/>
</dbReference>
<reference evidence="7 8" key="1">
    <citation type="submission" date="2020-09" db="EMBL/GenBank/DDBJ databases">
        <title>Complete genomes of bradyrhizobia occurring on native shrubby legumes in Australia.</title>
        <authorList>
            <person name="Lafay B."/>
        </authorList>
    </citation>
    <scope>NUCLEOTIDE SEQUENCE [LARGE SCALE GENOMIC DNA]</scope>
    <source>
        <strain evidence="7 8">BDV5040</strain>
    </source>
</reference>
<evidence type="ECO:0000313" key="7">
    <source>
        <dbReference type="EMBL" id="QPF93925.1"/>
    </source>
</evidence>
<dbReference type="EMBL" id="CP061379">
    <property type="protein sequence ID" value="QPF93925.1"/>
    <property type="molecule type" value="Genomic_DNA"/>
</dbReference>
<dbReference type="Pfam" id="PF25199">
    <property type="entry name" value="nSTAND_NTPase5"/>
    <property type="match status" value="1"/>
</dbReference>
<gene>
    <name evidence="7" type="ORF">IC761_11920</name>
</gene>
<keyword evidence="2" id="KW-0378">Hydrolase</keyword>
<dbReference type="InterPro" id="IPR050884">
    <property type="entry name" value="CNP_phosphodiesterase-III"/>
</dbReference>
<feature type="domain" description="Calcineurin-like phosphoesterase" evidence="5">
    <location>
        <begin position="4"/>
        <end position="245"/>
    </location>
</feature>
<dbReference type="Proteomes" id="UP000594621">
    <property type="component" value="Chromosome"/>
</dbReference>
<evidence type="ECO:0000256" key="4">
    <source>
        <dbReference type="ARBA" id="ARBA00025742"/>
    </source>
</evidence>
<keyword evidence="1" id="KW-0479">Metal-binding</keyword>
<dbReference type="SUPFAM" id="SSF56300">
    <property type="entry name" value="Metallo-dependent phosphatases"/>
    <property type="match status" value="1"/>
</dbReference>
<protein>
    <submittedName>
        <fullName evidence="7">Metallophosphoesterase</fullName>
    </submittedName>
</protein>
<sequence>MGIRWLHISDIHECDREGHFRKGMYAEVVKEVERQAPPDVVFLTGDMSFSGAEKEYRSLEESFVVPLRNALPLGCPIFTVPGNHDVARERGGKPRLWIGDADEAKAFQSIDARGAAKRKDVLLPRFSAYAAFDRRVSAWGSDWLESEAGAVWWCKEINGVRIAVAGVNTAWLCQDNNDWGKLTPGRYMLEKAIDEALKSRPEVTFVLGHHPLESLGVEGEPSDGLRIKERLKQANVLYLHGHLHASGSDRIGDALRNALTIQAPSAFQAHDDARWRNGLMWGEADVATGHVIIEPRLWDEDKREYKWDVHSGYEADRARDRDGFILRVPSRAMPAAADHAGEAARPNADLVPQGWEIVDRDVLANYRASPPPMAAMIQFFDGFLPHWRLVLASTSTGRVQPRAVVERLANRFRAAYEGARKPLVVLLAGAGGEGKSTAVLHAAAVLVEETHQNWTCLRRQATNAKLSEDLLLKLPTIPEHAWVVVIDDADNISASILAAVKRVAARTDVHLLLAARDVDWQLKRVVPRLWQPVADFHTEPLAGLDRDDAMRIVSGWFAWGDEAMGRLKGRSEEDAATALLGHARDHATRQEDGELLGALLVTRQGEDMRAHVRTLVNGLGRGLVFKSHSLRDIYAMVAAMHAENQLYLSRSVLAFAVGRNIDELEQRALLPLRREAMLDSGDTYLLTRHRRIAEAACAVMREDGDNIDRWFPALAGAALRDFKMNYTRDPAIQEWCTSLSDHFVAKGDRWWSLARAIAKALHEADPNDAHRVTTYSSVLRRTGQAKEAMAVLKLNGKRLQNDRAGLYEWATTAGAAGDHGLGVWLCGRSLADGTILSSLQCKLSLAGLGIAFRELFAASQEKAFAAAQAACGQIGLRMPELNSSDRKYFEVHVADGRRNGVAEFSLVQAIDIIRKAVILGADEVEPDNEPMLFERLIGEPDSYGYAALRRMAGET</sequence>
<dbReference type="KEGG" id="bcou:IC761_11920"/>
<name>A0A7S9H2K7_9BRAD</name>
<dbReference type="Gene3D" id="3.60.21.10">
    <property type="match status" value="1"/>
</dbReference>
<dbReference type="InterPro" id="IPR027417">
    <property type="entry name" value="P-loop_NTPase"/>
</dbReference>
<evidence type="ECO:0000313" key="8">
    <source>
        <dbReference type="Proteomes" id="UP000594621"/>
    </source>
</evidence>
<evidence type="ECO:0000256" key="1">
    <source>
        <dbReference type="ARBA" id="ARBA00022723"/>
    </source>
</evidence>
<dbReference type="InterPro" id="IPR057574">
    <property type="entry name" value="nSTAND_NTPase5_dom"/>
</dbReference>
<dbReference type="AlphaFoldDB" id="A0A7S9H2K7"/>
<evidence type="ECO:0000259" key="6">
    <source>
        <dbReference type="Pfam" id="PF25199"/>
    </source>
</evidence>
<dbReference type="GO" id="GO:0046872">
    <property type="term" value="F:metal ion binding"/>
    <property type="evidence" value="ECO:0007669"/>
    <property type="project" value="UniProtKB-KW"/>
</dbReference>
<dbReference type="GO" id="GO:0016787">
    <property type="term" value="F:hydrolase activity"/>
    <property type="evidence" value="ECO:0007669"/>
    <property type="project" value="UniProtKB-KW"/>
</dbReference>
<feature type="domain" description="Novel STAND NTPase 5" evidence="6">
    <location>
        <begin position="378"/>
        <end position="523"/>
    </location>
</feature>